<dbReference type="RefSeq" id="WP_086503085.1">
    <property type="nucleotide sequence ID" value="NZ_MSSV01000026.1"/>
</dbReference>
<feature type="transmembrane region" description="Helical" evidence="2">
    <location>
        <begin position="281"/>
        <end position="300"/>
    </location>
</feature>
<dbReference type="InterPro" id="IPR000883">
    <property type="entry name" value="Cyt_C_Oxase_1"/>
</dbReference>
<organism evidence="4 6">
    <name type="scientific">Algoriphagus ratkowskyi</name>
    <dbReference type="NCBI Taxonomy" id="57028"/>
    <lineage>
        <taxon>Bacteria</taxon>
        <taxon>Pseudomonadati</taxon>
        <taxon>Bacteroidota</taxon>
        <taxon>Cytophagia</taxon>
        <taxon>Cytophagales</taxon>
        <taxon>Cyclobacteriaceae</taxon>
        <taxon>Algoriphagus</taxon>
    </lineage>
</organism>
<dbReference type="Gene3D" id="1.20.210.10">
    <property type="entry name" value="Cytochrome c oxidase-like, subunit I domain"/>
    <property type="match status" value="1"/>
</dbReference>
<dbReference type="InterPro" id="IPR036927">
    <property type="entry name" value="Cyt_c_oxase-like_su1_sf"/>
</dbReference>
<dbReference type="OrthoDB" id="9806838at2"/>
<gene>
    <name evidence="5" type="ORF">ESW18_02600</name>
    <name evidence="4" type="ORF">LV84_03992</name>
</gene>
<evidence type="ECO:0000313" key="7">
    <source>
        <dbReference type="Proteomes" id="UP000321927"/>
    </source>
</evidence>
<evidence type="ECO:0000313" key="4">
    <source>
        <dbReference type="EMBL" id="PZX50680.1"/>
    </source>
</evidence>
<dbReference type="InterPro" id="IPR023616">
    <property type="entry name" value="Cyt_c_oxase-like_su1_dom"/>
</dbReference>
<evidence type="ECO:0000256" key="1">
    <source>
        <dbReference type="ARBA" id="ARBA00022660"/>
    </source>
</evidence>
<keyword evidence="2" id="KW-0812">Transmembrane</keyword>
<evidence type="ECO:0000259" key="3">
    <source>
        <dbReference type="PROSITE" id="PS50855"/>
    </source>
</evidence>
<dbReference type="GO" id="GO:0016020">
    <property type="term" value="C:membrane"/>
    <property type="evidence" value="ECO:0007669"/>
    <property type="project" value="InterPro"/>
</dbReference>
<feature type="transmembrane region" description="Helical" evidence="2">
    <location>
        <begin position="449"/>
        <end position="473"/>
    </location>
</feature>
<keyword evidence="2" id="KW-0472">Membrane</keyword>
<proteinExistence type="predicted"/>
<feature type="transmembrane region" description="Helical" evidence="2">
    <location>
        <begin position="312"/>
        <end position="335"/>
    </location>
</feature>
<dbReference type="GO" id="GO:0022904">
    <property type="term" value="P:respiratory electron transport chain"/>
    <property type="evidence" value="ECO:0007669"/>
    <property type="project" value="TreeGrafter"/>
</dbReference>
<keyword evidence="1" id="KW-0249">Electron transport</keyword>
<evidence type="ECO:0000313" key="5">
    <source>
        <dbReference type="EMBL" id="TXD80034.1"/>
    </source>
</evidence>
<dbReference type="AlphaFoldDB" id="A0A2W7QXB7"/>
<dbReference type="Pfam" id="PF00115">
    <property type="entry name" value="COX1"/>
    <property type="match status" value="1"/>
</dbReference>
<dbReference type="PANTHER" id="PTHR10422">
    <property type="entry name" value="CYTOCHROME C OXIDASE SUBUNIT 1"/>
    <property type="match status" value="1"/>
</dbReference>
<evidence type="ECO:0000256" key="2">
    <source>
        <dbReference type="SAM" id="Phobius"/>
    </source>
</evidence>
<evidence type="ECO:0000313" key="6">
    <source>
        <dbReference type="Proteomes" id="UP000249115"/>
    </source>
</evidence>
<feature type="transmembrane region" description="Helical" evidence="2">
    <location>
        <begin position="493"/>
        <end position="511"/>
    </location>
</feature>
<keyword evidence="2" id="KW-1133">Transmembrane helix</keyword>
<dbReference type="GO" id="GO:0004129">
    <property type="term" value="F:cytochrome-c oxidase activity"/>
    <property type="evidence" value="ECO:0007669"/>
    <property type="project" value="InterPro"/>
</dbReference>
<feature type="transmembrane region" description="Helical" evidence="2">
    <location>
        <begin position="218"/>
        <end position="235"/>
    </location>
</feature>
<feature type="transmembrane region" description="Helical" evidence="2">
    <location>
        <begin position="355"/>
        <end position="372"/>
    </location>
</feature>
<name>A0A2W7QXB7_9BACT</name>
<feature type="transmembrane region" description="Helical" evidence="2">
    <location>
        <begin position="523"/>
        <end position="544"/>
    </location>
</feature>
<feature type="transmembrane region" description="Helical" evidence="2">
    <location>
        <begin position="570"/>
        <end position="592"/>
    </location>
</feature>
<reference evidence="4 6" key="1">
    <citation type="submission" date="2018-06" db="EMBL/GenBank/DDBJ databases">
        <title>Genomic Encyclopedia of Archaeal and Bacterial Type Strains, Phase II (KMG-II): from individual species to whole genera.</title>
        <authorList>
            <person name="Goeker M."/>
        </authorList>
    </citation>
    <scope>NUCLEOTIDE SEQUENCE [LARGE SCALE GENOMIC DNA]</scope>
    <source>
        <strain evidence="4 6">DSM 22686</strain>
    </source>
</reference>
<keyword evidence="1" id="KW-0813">Transport</keyword>
<accession>A0A2W7QXB7</accession>
<reference evidence="5 7" key="2">
    <citation type="submission" date="2019-08" db="EMBL/GenBank/DDBJ databases">
        <title>Genome of Algoriphagus ratkowskyi IC026.</title>
        <authorList>
            <person name="Bowman J.P."/>
        </authorList>
    </citation>
    <scope>NUCLEOTIDE SEQUENCE [LARGE SCALE GENOMIC DNA]</scope>
    <source>
        <strain evidence="5 7">IC026</strain>
    </source>
</reference>
<feature type="domain" description="Cytochrome oxidase subunit I profile" evidence="3">
    <location>
        <begin position="364"/>
        <end position="616"/>
    </location>
</feature>
<dbReference type="Proteomes" id="UP000321927">
    <property type="component" value="Unassembled WGS sequence"/>
</dbReference>
<dbReference type="EMBL" id="QKZU01000022">
    <property type="protein sequence ID" value="PZX50680.1"/>
    <property type="molecule type" value="Genomic_DNA"/>
</dbReference>
<dbReference type="GO" id="GO:0009060">
    <property type="term" value="P:aerobic respiration"/>
    <property type="evidence" value="ECO:0007669"/>
    <property type="project" value="InterPro"/>
</dbReference>
<feature type="transmembrane region" description="Helical" evidence="2">
    <location>
        <begin position="379"/>
        <end position="399"/>
    </location>
</feature>
<dbReference type="Proteomes" id="UP000249115">
    <property type="component" value="Unassembled WGS sequence"/>
</dbReference>
<feature type="transmembrane region" description="Helical" evidence="2">
    <location>
        <begin position="167"/>
        <end position="189"/>
    </location>
</feature>
<keyword evidence="7" id="KW-1185">Reference proteome</keyword>
<dbReference type="EMBL" id="VORV01000001">
    <property type="protein sequence ID" value="TXD80034.1"/>
    <property type="molecule type" value="Genomic_DNA"/>
</dbReference>
<feature type="transmembrane region" description="Helical" evidence="2">
    <location>
        <begin position="411"/>
        <end position="437"/>
    </location>
</feature>
<dbReference type="PROSITE" id="PS50855">
    <property type="entry name" value="COX1"/>
    <property type="match status" value="1"/>
</dbReference>
<keyword evidence="1" id="KW-0679">Respiratory chain</keyword>
<protein>
    <submittedName>
        <fullName evidence="4">Cytochrome c oxidase cbb3-type subunit 1</fullName>
    </submittedName>
    <submittedName>
        <fullName evidence="5">Cytochrome oxidase subunit I</fullName>
    </submittedName>
</protein>
<feature type="transmembrane region" description="Helical" evidence="2">
    <location>
        <begin position="247"/>
        <end position="269"/>
    </location>
</feature>
<feature type="transmembrane region" description="Helical" evidence="2">
    <location>
        <begin position="49"/>
        <end position="69"/>
    </location>
</feature>
<sequence>MKKNLILFTIKLSEKGLPLAILLIAFVVMPVAAQPTPNPSTENWLASPGIVGSLVLIALVLMIAILIVVKRASSIMDFFQQKKEKLSAKKLREELYLLEEDGIDEVLEARKAAKTYQLTGEELYKGGKAVDRKGIVSTYTNDPENPLVDEKKRSRTILQIPDELRKLVVWFLGSAIFWLVFGTTVGQYLGMKFMWPDLDHVSFLSFGRLRPVHTNTVFWGWASLAMIGLGYFVIAKTSNTKIYNYTIGWATWVLINLTLLIGNICLMAGINNGGGEYREYIWPVMIMFAIGLILTFYNFYKTIQLRKIAEIYISNWYILGAMIWTIVLAIIGYLPWYQNGLGETVVQGYYMHQGVGMWFMTFTLGLVYYYLPSSLNKPIYSYSLGVLAFWTQMLFYTMIGTHHFVFSPLPWWLQTVAIVFSAGMFIPVVAGTTNFLMTMRGSWNEISKSYVLPFFLVGVVFYFVGSTQGSLQAFRFTNFVWHFTDFNVAHSHMTMYGIITFMLWACIYALLPKITGYEPKQLLVGLHFWLAFIGLFAYMVSLMAGGTLRGLSWIAGDSFMESVILMQPYWVWRAIGGTLMFISHLVFAYNFYVMVKRRKQAPTPIQVPMKSTLANV</sequence>
<dbReference type="GO" id="GO:0015990">
    <property type="term" value="P:electron transport coupled proton transport"/>
    <property type="evidence" value="ECO:0007669"/>
    <property type="project" value="TreeGrafter"/>
</dbReference>
<dbReference type="PANTHER" id="PTHR10422:SF29">
    <property type="entry name" value="CYTOCHROME C OXIDASE SUBUNIT 1 HOMOLOG, BACTEROID"/>
    <property type="match status" value="1"/>
</dbReference>
<comment type="caution">
    <text evidence="4">The sequence shown here is derived from an EMBL/GenBank/DDBJ whole genome shotgun (WGS) entry which is preliminary data.</text>
</comment>
<dbReference type="SUPFAM" id="SSF81442">
    <property type="entry name" value="Cytochrome c oxidase subunit I-like"/>
    <property type="match status" value="1"/>
</dbReference>
<dbReference type="GO" id="GO:0020037">
    <property type="term" value="F:heme binding"/>
    <property type="evidence" value="ECO:0007669"/>
    <property type="project" value="InterPro"/>
</dbReference>